<keyword evidence="6" id="KW-0963">Cytoplasm</keyword>
<evidence type="ECO:0000256" key="13">
    <source>
        <dbReference type="ARBA" id="ARBA00031533"/>
    </source>
</evidence>
<accession>A0A4R6S5B1</accession>
<dbReference type="Pfam" id="PF17900">
    <property type="entry name" value="Peptidase_M1_N"/>
    <property type="match status" value="1"/>
</dbReference>
<comment type="similarity">
    <text evidence="3">Belongs to the peptidase M1 family.</text>
</comment>
<dbReference type="SUPFAM" id="SSF55486">
    <property type="entry name" value="Metalloproteases ('zincins'), catalytic domain"/>
    <property type="match status" value="1"/>
</dbReference>
<proteinExistence type="inferred from homology"/>
<dbReference type="GO" id="GO:0008270">
    <property type="term" value="F:zinc ion binding"/>
    <property type="evidence" value="ECO:0007669"/>
    <property type="project" value="InterPro"/>
</dbReference>
<evidence type="ECO:0000259" key="16">
    <source>
        <dbReference type="Pfam" id="PF01433"/>
    </source>
</evidence>
<evidence type="ECO:0000256" key="12">
    <source>
        <dbReference type="ARBA" id="ARBA00029811"/>
    </source>
</evidence>
<evidence type="ECO:0000256" key="11">
    <source>
        <dbReference type="ARBA" id="ARBA00023049"/>
    </source>
</evidence>
<dbReference type="Proteomes" id="UP000295444">
    <property type="component" value="Unassembled WGS sequence"/>
</dbReference>
<keyword evidence="8 15" id="KW-0479">Metal-binding</keyword>
<evidence type="ECO:0000256" key="1">
    <source>
        <dbReference type="ARBA" id="ARBA00000098"/>
    </source>
</evidence>
<feature type="binding site" evidence="15">
    <location>
        <position position="306"/>
    </location>
    <ligand>
        <name>Zn(2+)</name>
        <dbReference type="ChEBI" id="CHEBI:29105"/>
        <note>catalytic</note>
    </ligand>
</feature>
<dbReference type="InterPro" id="IPR042097">
    <property type="entry name" value="Aminopeptidase_N-like_N_sf"/>
</dbReference>
<evidence type="ECO:0000256" key="5">
    <source>
        <dbReference type="ARBA" id="ARBA00015611"/>
    </source>
</evidence>
<comment type="subcellular location">
    <subcellularLocation>
        <location evidence="2">Cytoplasm</location>
    </subcellularLocation>
</comment>
<dbReference type="InterPro" id="IPR045357">
    <property type="entry name" value="Aminopeptidase_N-like_N"/>
</dbReference>
<evidence type="ECO:0000256" key="15">
    <source>
        <dbReference type="PIRSR" id="PIRSR634015-3"/>
    </source>
</evidence>
<name>A0A4R6S5B1_LABRH</name>
<dbReference type="Gene3D" id="2.60.40.1730">
    <property type="entry name" value="tricorn interacting facor f3 domain"/>
    <property type="match status" value="1"/>
</dbReference>
<evidence type="ECO:0000256" key="8">
    <source>
        <dbReference type="ARBA" id="ARBA00022723"/>
    </source>
</evidence>
<evidence type="ECO:0000256" key="4">
    <source>
        <dbReference type="ARBA" id="ARBA00012564"/>
    </source>
</evidence>
<dbReference type="GO" id="GO:0005737">
    <property type="term" value="C:cytoplasm"/>
    <property type="evidence" value="ECO:0007669"/>
    <property type="project" value="UniProtKB-SubCell"/>
</dbReference>
<feature type="binding site" evidence="15">
    <location>
        <position position="287"/>
    </location>
    <ligand>
        <name>Zn(2+)</name>
        <dbReference type="ChEBI" id="CHEBI:29105"/>
        <note>catalytic</note>
    </ligand>
</feature>
<evidence type="ECO:0000256" key="3">
    <source>
        <dbReference type="ARBA" id="ARBA00010136"/>
    </source>
</evidence>
<keyword evidence="19" id="KW-1185">Reference proteome</keyword>
<dbReference type="PANTHER" id="PTHR45726">
    <property type="entry name" value="LEUKOTRIENE A-4 HYDROLASE"/>
    <property type="match status" value="1"/>
</dbReference>
<dbReference type="SUPFAM" id="SSF63737">
    <property type="entry name" value="Leukotriene A4 hydrolase N-terminal domain"/>
    <property type="match status" value="1"/>
</dbReference>
<dbReference type="Gene3D" id="1.10.390.10">
    <property type="entry name" value="Neutral Protease Domain 2"/>
    <property type="match status" value="1"/>
</dbReference>
<dbReference type="PRINTS" id="PR00756">
    <property type="entry name" value="ALADIPTASE"/>
</dbReference>
<gene>
    <name evidence="18" type="ORF">EV186_105132</name>
</gene>
<dbReference type="GO" id="GO:0016285">
    <property type="term" value="F:alanyl aminopeptidase activity"/>
    <property type="evidence" value="ECO:0007669"/>
    <property type="project" value="UniProtKB-EC"/>
</dbReference>
<dbReference type="InterPro" id="IPR014782">
    <property type="entry name" value="Peptidase_M1_dom"/>
</dbReference>
<keyword evidence="11" id="KW-0482">Metalloprotease</keyword>
<dbReference type="GO" id="GO:0006508">
    <property type="term" value="P:proteolysis"/>
    <property type="evidence" value="ECO:0007669"/>
    <property type="project" value="UniProtKB-KW"/>
</dbReference>
<evidence type="ECO:0000259" key="17">
    <source>
        <dbReference type="Pfam" id="PF17900"/>
    </source>
</evidence>
<keyword evidence="10 15" id="KW-0862">Zinc</keyword>
<evidence type="ECO:0000313" key="19">
    <source>
        <dbReference type="Proteomes" id="UP000295444"/>
    </source>
</evidence>
<feature type="domain" description="Peptidase M1 membrane alanine aminopeptidase" evidence="16">
    <location>
        <begin position="238"/>
        <end position="418"/>
    </location>
</feature>
<evidence type="ECO:0000256" key="7">
    <source>
        <dbReference type="ARBA" id="ARBA00022670"/>
    </source>
</evidence>
<keyword evidence="7" id="KW-0645">Protease</keyword>
<comment type="catalytic activity">
    <reaction evidence="1">
        <text>Release of an N-terminal amino acid, Xaa-|-Yaa- from a peptide, amide or arylamide. Xaa is preferably Ala, but may be most amino acids including Pro (slow action). When a terminal hydrophobic residue is followed by a prolyl residue, the two may be released as an intact Xaa-Pro dipeptide.</text>
        <dbReference type="EC" id="3.4.11.2"/>
    </reaction>
</comment>
<dbReference type="InterPro" id="IPR034015">
    <property type="entry name" value="M1_LTA4H"/>
</dbReference>
<sequence length="425" mass="46570">MVFREADLLGHGNPGYHITHYDLALAWRPSTGRLTATARLVVTAVDALSTVVLDLGGLTVSKVLVGGQPARWTHRGGKLRIRVGRTLAAESAIEVEVRYAGRPVPVRTRHWGEVGWDELTDGVIVASQPVGAPSWFPCDDAVGEKATYRIAVSVPDGYTVLANGSRAGKARSGRETTWTFDEPAPMSAYLATVQIGQYADVALAPGQHAAVTRSKLRAFRHDFARQPQMMSLFVELFGPYPFESYGVVVTEDELEVPVEAQGISIFGANHVDGKRGFERLVAHELAHQWFGNSVGLAAWRDIWLNEGFAAYAEWLWSERSGGPRASALAAEARRRLAGEPQDLVIGDPPAKDMFDDRLYKRGALTLHTVRTAMGDAAFFPMLREWTGTYRHATATTADLQKLAQRHTDTDLAPLFDAWLFAAPLP</sequence>
<feature type="binding site" evidence="15">
    <location>
        <position position="283"/>
    </location>
    <ligand>
        <name>Zn(2+)</name>
        <dbReference type="ChEBI" id="CHEBI:29105"/>
        <note>catalytic</note>
    </ligand>
</feature>
<keyword evidence="9" id="KW-0378">Hydrolase</keyword>
<dbReference type="EMBL" id="SNXZ01000005">
    <property type="protein sequence ID" value="TDP94900.1"/>
    <property type="molecule type" value="Genomic_DNA"/>
</dbReference>
<evidence type="ECO:0000256" key="14">
    <source>
        <dbReference type="PIRSR" id="PIRSR634015-1"/>
    </source>
</evidence>
<dbReference type="InterPro" id="IPR027268">
    <property type="entry name" value="Peptidase_M4/M1_CTD_sf"/>
</dbReference>
<feature type="domain" description="Aminopeptidase N-like N-terminal" evidence="17">
    <location>
        <begin position="19"/>
        <end position="190"/>
    </location>
</feature>
<dbReference type="PANTHER" id="PTHR45726:SF3">
    <property type="entry name" value="LEUKOTRIENE A-4 HYDROLASE"/>
    <property type="match status" value="1"/>
</dbReference>
<dbReference type="CDD" id="cd09603">
    <property type="entry name" value="M1_APN_like"/>
    <property type="match status" value="1"/>
</dbReference>
<organism evidence="18 19">
    <name type="scientific">Labedaea rhizosphaerae</name>
    <dbReference type="NCBI Taxonomy" id="598644"/>
    <lineage>
        <taxon>Bacteria</taxon>
        <taxon>Bacillati</taxon>
        <taxon>Actinomycetota</taxon>
        <taxon>Actinomycetes</taxon>
        <taxon>Pseudonocardiales</taxon>
        <taxon>Pseudonocardiaceae</taxon>
        <taxon>Labedaea</taxon>
    </lineage>
</organism>
<comment type="cofactor">
    <cofactor evidence="15">
        <name>Zn(2+)</name>
        <dbReference type="ChEBI" id="CHEBI:29105"/>
    </cofactor>
    <text evidence="15">Binds 1 zinc ion per subunit.</text>
</comment>
<feature type="active site" description="Proton donor" evidence="14">
    <location>
        <position position="359"/>
    </location>
</feature>
<dbReference type="AlphaFoldDB" id="A0A4R6S5B1"/>
<dbReference type="Pfam" id="PF01433">
    <property type="entry name" value="Peptidase_M1"/>
    <property type="match status" value="1"/>
</dbReference>
<reference evidence="18 19" key="1">
    <citation type="submission" date="2019-03" db="EMBL/GenBank/DDBJ databases">
        <title>Genomic Encyclopedia of Type Strains, Phase IV (KMG-IV): sequencing the most valuable type-strain genomes for metagenomic binning, comparative biology and taxonomic classification.</title>
        <authorList>
            <person name="Goeker M."/>
        </authorList>
    </citation>
    <scope>NUCLEOTIDE SEQUENCE [LARGE SCALE GENOMIC DNA]</scope>
    <source>
        <strain evidence="18 19">DSM 45361</strain>
    </source>
</reference>
<evidence type="ECO:0000313" key="18">
    <source>
        <dbReference type="EMBL" id="TDP94900.1"/>
    </source>
</evidence>
<evidence type="ECO:0000256" key="2">
    <source>
        <dbReference type="ARBA" id="ARBA00004496"/>
    </source>
</evidence>
<dbReference type="EC" id="3.4.11.2" evidence="4"/>
<dbReference type="OrthoDB" id="100605at2"/>
<dbReference type="InterPro" id="IPR001930">
    <property type="entry name" value="Peptidase_M1"/>
</dbReference>
<evidence type="ECO:0000256" key="6">
    <source>
        <dbReference type="ARBA" id="ARBA00022490"/>
    </source>
</evidence>
<comment type="caution">
    <text evidence="18">The sequence shown here is derived from an EMBL/GenBank/DDBJ whole genome shotgun (WGS) entry which is preliminary data.</text>
</comment>
<evidence type="ECO:0000256" key="10">
    <source>
        <dbReference type="ARBA" id="ARBA00022833"/>
    </source>
</evidence>
<dbReference type="GO" id="GO:0008237">
    <property type="term" value="F:metallopeptidase activity"/>
    <property type="evidence" value="ECO:0007669"/>
    <property type="project" value="UniProtKB-KW"/>
</dbReference>
<feature type="active site" description="Proton acceptor" evidence="14">
    <location>
        <position position="284"/>
    </location>
</feature>
<protein>
    <recommendedName>
        <fullName evidence="5">Aminopeptidase N</fullName>
        <ecNumber evidence="4">3.4.11.2</ecNumber>
    </recommendedName>
    <alternativeName>
        <fullName evidence="12">Alanine aminopeptidase</fullName>
    </alternativeName>
    <alternativeName>
        <fullName evidence="13">Lysyl aminopeptidase</fullName>
    </alternativeName>
</protein>
<evidence type="ECO:0000256" key="9">
    <source>
        <dbReference type="ARBA" id="ARBA00022801"/>
    </source>
</evidence>